<dbReference type="InterPro" id="IPR052155">
    <property type="entry name" value="Biofilm_reg_signaling"/>
</dbReference>
<dbReference type="InterPro" id="IPR029787">
    <property type="entry name" value="Nucleotide_cyclase"/>
</dbReference>
<evidence type="ECO:0000259" key="5">
    <source>
        <dbReference type="PROSITE" id="PS50883"/>
    </source>
</evidence>
<dbReference type="SUPFAM" id="SSF141868">
    <property type="entry name" value="EAL domain-like"/>
    <property type="match status" value="1"/>
</dbReference>
<dbReference type="CDD" id="cd00130">
    <property type="entry name" value="PAS"/>
    <property type="match status" value="1"/>
</dbReference>
<dbReference type="NCBIfam" id="TIGR00229">
    <property type="entry name" value="sensory_box"/>
    <property type="match status" value="1"/>
</dbReference>
<dbReference type="SMART" id="SM00052">
    <property type="entry name" value="EAL"/>
    <property type="match status" value="1"/>
</dbReference>
<evidence type="ECO:0000256" key="2">
    <source>
        <dbReference type="SAM" id="Phobius"/>
    </source>
</evidence>
<evidence type="ECO:0000259" key="3">
    <source>
        <dbReference type="PROSITE" id="PS50112"/>
    </source>
</evidence>
<feature type="domain" description="PAC" evidence="4">
    <location>
        <begin position="458"/>
        <end position="508"/>
    </location>
</feature>
<accession>A0A1M6IK21</accession>
<reference evidence="7 8" key="1">
    <citation type="submission" date="2016-11" db="EMBL/GenBank/DDBJ databases">
        <authorList>
            <person name="Jaros S."/>
            <person name="Januszkiewicz K."/>
            <person name="Wedrychowicz H."/>
        </authorList>
    </citation>
    <scope>NUCLEOTIDE SEQUENCE [LARGE SCALE GENOMIC DNA]</scope>
    <source>
        <strain evidence="7 8">DSM 5091</strain>
    </source>
</reference>
<dbReference type="RefSeq" id="WP_072908724.1">
    <property type="nucleotide sequence ID" value="NZ_FQZT01000007.1"/>
</dbReference>
<dbReference type="Pfam" id="PF13426">
    <property type="entry name" value="PAS_9"/>
    <property type="match status" value="1"/>
</dbReference>
<evidence type="ECO:0000313" key="7">
    <source>
        <dbReference type="EMBL" id="SHJ34842.1"/>
    </source>
</evidence>
<dbReference type="SMART" id="SM00091">
    <property type="entry name" value="PAS"/>
    <property type="match status" value="1"/>
</dbReference>
<dbReference type="CDD" id="cd01949">
    <property type="entry name" value="GGDEF"/>
    <property type="match status" value="1"/>
</dbReference>
<organism evidence="7 8">
    <name type="scientific">Malonomonas rubra DSM 5091</name>
    <dbReference type="NCBI Taxonomy" id="1122189"/>
    <lineage>
        <taxon>Bacteria</taxon>
        <taxon>Pseudomonadati</taxon>
        <taxon>Thermodesulfobacteriota</taxon>
        <taxon>Desulfuromonadia</taxon>
        <taxon>Desulfuromonadales</taxon>
        <taxon>Geopsychrobacteraceae</taxon>
        <taxon>Malonomonas</taxon>
    </lineage>
</organism>
<name>A0A1M6IK21_MALRU</name>
<dbReference type="EMBL" id="FQZT01000007">
    <property type="protein sequence ID" value="SHJ34842.1"/>
    <property type="molecule type" value="Genomic_DNA"/>
</dbReference>
<dbReference type="PANTHER" id="PTHR44757">
    <property type="entry name" value="DIGUANYLATE CYCLASE DGCP"/>
    <property type="match status" value="1"/>
</dbReference>
<dbReference type="InterPro" id="IPR000160">
    <property type="entry name" value="GGDEF_dom"/>
</dbReference>
<dbReference type="GO" id="GO:0071732">
    <property type="term" value="P:cellular response to nitric oxide"/>
    <property type="evidence" value="ECO:0007669"/>
    <property type="project" value="UniProtKB-ARBA"/>
</dbReference>
<dbReference type="Gene3D" id="3.30.450.20">
    <property type="entry name" value="PAS domain"/>
    <property type="match status" value="2"/>
</dbReference>
<feature type="domain" description="EAL" evidence="5">
    <location>
        <begin position="682"/>
        <end position="936"/>
    </location>
</feature>
<dbReference type="SMART" id="SM00086">
    <property type="entry name" value="PAC"/>
    <property type="match status" value="1"/>
</dbReference>
<keyword evidence="2" id="KW-1133">Transmembrane helix</keyword>
<dbReference type="STRING" id="1122189.SAMN02745165_02140"/>
<dbReference type="Pfam" id="PF00563">
    <property type="entry name" value="EAL"/>
    <property type="match status" value="1"/>
</dbReference>
<feature type="domain" description="GGDEF" evidence="6">
    <location>
        <begin position="540"/>
        <end position="673"/>
    </location>
</feature>
<dbReference type="PROSITE" id="PS50887">
    <property type="entry name" value="GGDEF"/>
    <property type="match status" value="1"/>
</dbReference>
<dbReference type="Gene3D" id="3.30.70.270">
    <property type="match status" value="1"/>
</dbReference>
<proteinExistence type="predicted"/>
<evidence type="ECO:0000313" key="8">
    <source>
        <dbReference type="Proteomes" id="UP000184171"/>
    </source>
</evidence>
<dbReference type="AlphaFoldDB" id="A0A1M6IK21"/>
<dbReference type="SUPFAM" id="SSF55785">
    <property type="entry name" value="PYP-like sensor domain (PAS domain)"/>
    <property type="match status" value="1"/>
</dbReference>
<dbReference type="Gene3D" id="3.20.20.450">
    <property type="entry name" value="EAL domain"/>
    <property type="match status" value="1"/>
</dbReference>
<dbReference type="PROSITE" id="PS50113">
    <property type="entry name" value="PAC"/>
    <property type="match status" value="1"/>
</dbReference>
<dbReference type="GO" id="GO:0071111">
    <property type="term" value="F:cyclic-guanylate-specific phosphodiesterase activity"/>
    <property type="evidence" value="ECO:0007669"/>
    <property type="project" value="UniProtKB-EC"/>
</dbReference>
<dbReference type="NCBIfam" id="TIGR00254">
    <property type="entry name" value="GGDEF"/>
    <property type="match status" value="1"/>
</dbReference>
<dbReference type="InterPro" id="IPR001633">
    <property type="entry name" value="EAL_dom"/>
</dbReference>
<dbReference type="PROSITE" id="PS50883">
    <property type="entry name" value="EAL"/>
    <property type="match status" value="1"/>
</dbReference>
<dbReference type="PANTHER" id="PTHR44757:SF2">
    <property type="entry name" value="BIOFILM ARCHITECTURE MAINTENANCE PROTEIN MBAA"/>
    <property type="match status" value="1"/>
</dbReference>
<dbReference type="SUPFAM" id="SSF55073">
    <property type="entry name" value="Nucleotide cyclase"/>
    <property type="match status" value="1"/>
</dbReference>
<evidence type="ECO:0000259" key="4">
    <source>
        <dbReference type="PROSITE" id="PS50113"/>
    </source>
</evidence>
<dbReference type="CDD" id="cd01948">
    <property type="entry name" value="EAL"/>
    <property type="match status" value="1"/>
</dbReference>
<gene>
    <name evidence="7" type="ORF">SAMN02745165_02140</name>
</gene>
<keyword evidence="8" id="KW-1185">Reference proteome</keyword>
<comment type="catalytic activity">
    <reaction evidence="1">
        <text>3',3'-c-di-GMP + H2O = 5'-phosphoguanylyl(3'-&gt;5')guanosine + H(+)</text>
        <dbReference type="Rhea" id="RHEA:24902"/>
        <dbReference type="ChEBI" id="CHEBI:15377"/>
        <dbReference type="ChEBI" id="CHEBI:15378"/>
        <dbReference type="ChEBI" id="CHEBI:58754"/>
        <dbReference type="ChEBI" id="CHEBI:58805"/>
        <dbReference type="EC" id="3.1.4.52"/>
    </reaction>
    <physiologicalReaction direction="left-to-right" evidence="1">
        <dbReference type="Rhea" id="RHEA:24903"/>
    </physiologicalReaction>
</comment>
<dbReference type="SMART" id="SM00267">
    <property type="entry name" value="GGDEF"/>
    <property type="match status" value="1"/>
</dbReference>
<dbReference type="Proteomes" id="UP000184171">
    <property type="component" value="Unassembled WGS sequence"/>
</dbReference>
<dbReference type="FunFam" id="3.20.20.450:FF:000001">
    <property type="entry name" value="Cyclic di-GMP phosphodiesterase yahA"/>
    <property type="match status" value="1"/>
</dbReference>
<dbReference type="InterPro" id="IPR000014">
    <property type="entry name" value="PAS"/>
</dbReference>
<dbReference type="InterPro" id="IPR035919">
    <property type="entry name" value="EAL_sf"/>
</dbReference>
<dbReference type="OrthoDB" id="9813903at2"/>
<feature type="transmembrane region" description="Helical" evidence="2">
    <location>
        <begin position="31"/>
        <end position="51"/>
    </location>
</feature>
<sequence length="938" mass="106645">MGTQQTGHKQNEISSFFSDRKWRSAGHVNRIALGGFCFLALLIACGGWWVYQYQTAKIKADRQNELIAISTLKAHQISEWRKEKLDDAKLLLNNPIIAQQLEAWILNGSPRNGLYQKFLSRLTALLEAYDYHAVALLDTQANTLLSVGEEWLLGETTRKAALDALATKQSKFAEISAQHPEELERIQAHHHEHHRDEEHEHEHFNHHIHLDLIIPMLAGKARKPSGAIVLRLVPEKFLFPLIESWPTASKTAETVLLKPTPSGVIRLSGRRHAEEDHKHKISIPTDRVTPPEMIRQGKEGVLEHRDYRNIPALSYIKKVAGTPWYLVAKIDREEIYAPINQLAWQISLLVIALVSSAGLSLYYWWRQISTALLAEKYQSQLDKQLLEKRFHQITRHANDIIMLCDREGKVVDVNNRALEAFGYSLEEMLTLNVTALRPAEDREKSAEQRKQLLTKRSHLFEERCLRKDGTIFPAEISARLIELEGQIYLQGILRDITERKKAQQEIQYLAHHDSLTGLPNRNLLKDRVEQNLARARRNNSKSAFLFLDFDRFKNINDSLGHSVGDGVLQEVAKRLKTCLREEDTVARVGGDEFVILLADLEDERAVANVAQKVTELGTTPYEVKGQKFRLTISIGISVFPNDGDNFESLLKNADSAMYHAKNAGRNTFCFYTEDMNAQTLEALNLERDLQHALENNELRLHYQPQLDLESSKVIGVEALLRWQHPTHGNMSPAVFIPIAEERGLINDIGNWVLETACRQSVSWQEQGLPPLRMAVNISALQLHHVDFYEKVATILAATGMNPEMLELELTESAVMQHEESALVLMQQLKALGLHLAIDDFGTGYSSLSYLKRFPFDKLKIDRSFIKDLPLDTEDGAITQAIIGVGRSLKHKVIAEGVETLEQQNYLRDEGCDQMQGFYFSRPLPPEELVELLEQNSGD</sequence>
<keyword evidence="2" id="KW-0812">Transmembrane</keyword>
<dbReference type="Pfam" id="PF00990">
    <property type="entry name" value="GGDEF"/>
    <property type="match status" value="1"/>
</dbReference>
<feature type="domain" description="PAS" evidence="3">
    <location>
        <begin position="386"/>
        <end position="456"/>
    </location>
</feature>
<protein>
    <submittedName>
        <fullName evidence="7">PAS domain S-box-containing protein/diguanylate cyclase (GGDEF) domain-containing protein</fullName>
    </submittedName>
</protein>
<dbReference type="InterPro" id="IPR001610">
    <property type="entry name" value="PAC"/>
</dbReference>
<dbReference type="InterPro" id="IPR000700">
    <property type="entry name" value="PAS-assoc_C"/>
</dbReference>
<evidence type="ECO:0000256" key="1">
    <source>
        <dbReference type="ARBA" id="ARBA00051114"/>
    </source>
</evidence>
<dbReference type="FunFam" id="3.30.70.270:FF:000001">
    <property type="entry name" value="Diguanylate cyclase domain protein"/>
    <property type="match status" value="1"/>
</dbReference>
<dbReference type="CDD" id="cd18774">
    <property type="entry name" value="PDC2_HK_sensor"/>
    <property type="match status" value="1"/>
</dbReference>
<dbReference type="PROSITE" id="PS50112">
    <property type="entry name" value="PAS"/>
    <property type="match status" value="1"/>
</dbReference>
<dbReference type="InterPro" id="IPR043128">
    <property type="entry name" value="Rev_trsase/Diguanyl_cyclase"/>
</dbReference>
<keyword evidence="2" id="KW-0472">Membrane</keyword>
<dbReference type="InterPro" id="IPR035965">
    <property type="entry name" value="PAS-like_dom_sf"/>
</dbReference>
<evidence type="ECO:0000259" key="6">
    <source>
        <dbReference type="PROSITE" id="PS50887"/>
    </source>
</evidence>